<evidence type="ECO:0000256" key="19">
    <source>
        <dbReference type="SAM" id="MobiDB-lite"/>
    </source>
</evidence>
<dbReference type="PANTHER" id="PTHR23350">
    <property type="entry name" value="PEROXISOME ASSEMBLY PROTEIN 10"/>
    <property type="match status" value="1"/>
</dbReference>
<dbReference type="KEGG" id="mis:MICPUN_63573"/>
<keyword evidence="14" id="KW-0653">Protein transport</keyword>
<keyword evidence="6" id="KW-0813">Transport</keyword>
<dbReference type="InterPro" id="IPR017907">
    <property type="entry name" value="Znf_RING_CS"/>
</dbReference>
<dbReference type="STRING" id="296587.C1EGA7"/>
<evidence type="ECO:0000256" key="3">
    <source>
        <dbReference type="ARBA" id="ARBA00004906"/>
    </source>
</evidence>
<evidence type="ECO:0000256" key="16">
    <source>
        <dbReference type="ARBA" id="ARBA00023136"/>
    </source>
</evidence>
<dbReference type="GO" id="GO:0016558">
    <property type="term" value="P:protein import into peroxisome matrix"/>
    <property type="evidence" value="ECO:0007669"/>
    <property type="project" value="InterPro"/>
</dbReference>
<dbReference type="GO" id="GO:0005778">
    <property type="term" value="C:peroxisomal membrane"/>
    <property type="evidence" value="ECO:0007669"/>
    <property type="project" value="UniProtKB-SubCell"/>
</dbReference>
<keyword evidence="17" id="KW-0576">Peroxisome</keyword>
<evidence type="ECO:0000256" key="2">
    <source>
        <dbReference type="ARBA" id="ARBA00004585"/>
    </source>
</evidence>
<evidence type="ECO:0000256" key="1">
    <source>
        <dbReference type="ARBA" id="ARBA00000900"/>
    </source>
</evidence>
<feature type="domain" description="RING-type" evidence="20">
    <location>
        <begin position="341"/>
        <end position="379"/>
    </location>
</feature>
<dbReference type="InterPro" id="IPR013083">
    <property type="entry name" value="Znf_RING/FYVE/PHD"/>
</dbReference>
<name>C1EGA7_MICCC</name>
<keyword evidence="11 18" id="KW-0863">Zinc-finger</keyword>
<gene>
    <name evidence="21" type="primary">PEX10</name>
    <name evidence="21" type="ORF">MICPUN_63573</name>
</gene>
<evidence type="ECO:0000259" key="20">
    <source>
        <dbReference type="PROSITE" id="PS50089"/>
    </source>
</evidence>
<organism evidence="21 22">
    <name type="scientific">Micromonas commoda (strain RCC299 / NOUM17 / CCMP2709)</name>
    <name type="common">Picoplanktonic green alga</name>
    <dbReference type="NCBI Taxonomy" id="296587"/>
    <lineage>
        <taxon>Eukaryota</taxon>
        <taxon>Viridiplantae</taxon>
        <taxon>Chlorophyta</taxon>
        <taxon>Mamiellophyceae</taxon>
        <taxon>Mamiellales</taxon>
        <taxon>Mamiellaceae</taxon>
        <taxon>Micromonas</taxon>
    </lineage>
</organism>
<dbReference type="InterPro" id="IPR001841">
    <property type="entry name" value="Znf_RING"/>
</dbReference>
<evidence type="ECO:0000256" key="4">
    <source>
        <dbReference type="ARBA" id="ARBA00008704"/>
    </source>
</evidence>
<dbReference type="GO" id="GO:0061630">
    <property type="term" value="F:ubiquitin protein ligase activity"/>
    <property type="evidence" value="ECO:0007669"/>
    <property type="project" value="UniProtKB-EC"/>
</dbReference>
<dbReference type="OMA" id="YCDVVQL"/>
<keyword evidence="15" id="KW-1133">Transmembrane helix</keyword>
<dbReference type="SUPFAM" id="SSF57850">
    <property type="entry name" value="RING/U-box"/>
    <property type="match status" value="1"/>
</dbReference>
<keyword evidence="16" id="KW-0472">Membrane</keyword>
<evidence type="ECO:0000256" key="13">
    <source>
        <dbReference type="ARBA" id="ARBA00022833"/>
    </source>
</evidence>
<evidence type="ECO:0000256" key="6">
    <source>
        <dbReference type="ARBA" id="ARBA00022448"/>
    </source>
</evidence>
<dbReference type="InterPro" id="IPR006845">
    <property type="entry name" value="Pex_N"/>
</dbReference>
<dbReference type="eggNOG" id="KOG0317">
    <property type="taxonomic scope" value="Eukaryota"/>
</dbReference>
<keyword evidence="12" id="KW-0833">Ubl conjugation pathway</keyword>
<accession>C1EGA7</accession>
<dbReference type="FunCoup" id="C1EGA7">
    <property type="interactions" value="1753"/>
</dbReference>
<dbReference type="PROSITE" id="PS00518">
    <property type="entry name" value="ZF_RING_1"/>
    <property type="match status" value="1"/>
</dbReference>
<keyword evidence="10" id="KW-0479">Metal-binding</keyword>
<dbReference type="InParanoid" id="C1EGA7"/>
<dbReference type="EMBL" id="CP001331">
    <property type="protein sequence ID" value="ACO66744.1"/>
    <property type="molecule type" value="Genomic_DNA"/>
</dbReference>
<dbReference type="SMART" id="SM00184">
    <property type="entry name" value="RING"/>
    <property type="match status" value="1"/>
</dbReference>
<evidence type="ECO:0000256" key="9">
    <source>
        <dbReference type="ARBA" id="ARBA00022692"/>
    </source>
</evidence>
<dbReference type="RefSeq" id="XP_002505486.1">
    <property type="nucleotide sequence ID" value="XM_002505440.1"/>
</dbReference>
<dbReference type="InterPro" id="IPR025654">
    <property type="entry name" value="PEX2/10"/>
</dbReference>
<dbReference type="EC" id="2.3.2.27" evidence="5"/>
<reference evidence="21 22" key="1">
    <citation type="journal article" date="2009" name="Science">
        <title>Green evolution and dynamic adaptations revealed by genomes of the marine picoeukaryotes Micromonas.</title>
        <authorList>
            <person name="Worden A.Z."/>
            <person name="Lee J.H."/>
            <person name="Mock T."/>
            <person name="Rouze P."/>
            <person name="Simmons M.P."/>
            <person name="Aerts A.L."/>
            <person name="Allen A.E."/>
            <person name="Cuvelier M.L."/>
            <person name="Derelle E."/>
            <person name="Everett M.V."/>
            <person name="Foulon E."/>
            <person name="Grimwood J."/>
            <person name="Gundlach H."/>
            <person name="Henrissat B."/>
            <person name="Napoli C."/>
            <person name="McDonald S.M."/>
            <person name="Parker M.S."/>
            <person name="Rombauts S."/>
            <person name="Salamov A."/>
            <person name="Von Dassow P."/>
            <person name="Badger J.H."/>
            <person name="Coutinho P.M."/>
            <person name="Demir E."/>
            <person name="Dubchak I."/>
            <person name="Gentemann C."/>
            <person name="Eikrem W."/>
            <person name="Gready J.E."/>
            <person name="John U."/>
            <person name="Lanier W."/>
            <person name="Lindquist E.A."/>
            <person name="Lucas S."/>
            <person name="Mayer K.F."/>
            <person name="Moreau H."/>
            <person name="Not F."/>
            <person name="Otillar R."/>
            <person name="Panaud O."/>
            <person name="Pangilinan J."/>
            <person name="Paulsen I."/>
            <person name="Piegu B."/>
            <person name="Poliakov A."/>
            <person name="Robbens S."/>
            <person name="Schmutz J."/>
            <person name="Toulza E."/>
            <person name="Wyss T."/>
            <person name="Zelensky A."/>
            <person name="Zhou K."/>
            <person name="Armbrust E.V."/>
            <person name="Bhattacharya D."/>
            <person name="Goodenough U.W."/>
            <person name="Van de Peer Y."/>
            <person name="Grigoriev I.V."/>
        </authorList>
    </citation>
    <scope>NUCLEOTIDE SEQUENCE [LARGE SCALE GENOMIC DNA]</scope>
    <source>
        <strain evidence="22">RCC299 / NOUM17</strain>
    </source>
</reference>
<evidence type="ECO:0000313" key="22">
    <source>
        <dbReference type="Proteomes" id="UP000002009"/>
    </source>
</evidence>
<keyword evidence="22" id="KW-1185">Reference proteome</keyword>
<evidence type="ECO:0000256" key="7">
    <source>
        <dbReference type="ARBA" id="ARBA00022593"/>
    </source>
</evidence>
<evidence type="ECO:0000256" key="8">
    <source>
        <dbReference type="ARBA" id="ARBA00022679"/>
    </source>
</evidence>
<dbReference type="CDD" id="cd16527">
    <property type="entry name" value="RING-HC_PEX10"/>
    <property type="match status" value="1"/>
</dbReference>
<keyword evidence="13" id="KW-0862">Zinc</keyword>
<keyword evidence="7" id="KW-0962">Peroxisome biogenesis</keyword>
<evidence type="ECO:0000256" key="14">
    <source>
        <dbReference type="ARBA" id="ARBA00022927"/>
    </source>
</evidence>
<dbReference type="Gene3D" id="3.30.40.10">
    <property type="entry name" value="Zinc/RING finger domain, C3HC4 (zinc finger)"/>
    <property type="match status" value="1"/>
</dbReference>
<keyword evidence="9" id="KW-0812">Transmembrane</keyword>
<dbReference type="OrthoDB" id="6270329at2759"/>
<comment type="pathway">
    <text evidence="3">Protein modification; protein ubiquitination.</text>
</comment>
<evidence type="ECO:0000256" key="18">
    <source>
        <dbReference type="PROSITE-ProRule" id="PRU00175"/>
    </source>
</evidence>
<dbReference type="GeneID" id="8248661"/>
<dbReference type="Pfam" id="PF04757">
    <property type="entry name" value="Pex2_Pex12"/>
    <property type="match status" value="1"/>
</dbReference>
<evidence type="ECO:0000256" key="5">
    <source>
        <dbReference type="ARBA" id="ARBA00012483"/>
    </source>
</evidence>
<comment type="subcellular location">
    <subcellularLocation>
        <location evidence="2">Peroxisome membrane</location>
        <topology evidence="2">Multi-pass membrane protein</topology>
    </subcellularLocation>
</comment>
<comment type="catalytic activity">
    <reaction evidence="1">
        <text>S-ubiquitinyl-[E2 ubiquitin-conjugating enzyme]-L-cysteine + [acceptor protein]-L-lysine = [E2 ubiquitin-conjugating enzyme]-L-cysteine + N(6)-ubiquitinyl-[acceptor protein]-L-lysine.</text>
        <dbReference type="EC" id="2.3.2.27"/>
    </reaction>
</comment>
<protein>
    <recommendedName>
        <fullName evidence="5">RING-type E3 ubiquitin transferase</fullName>
        <ecNumber evidence="5">2.3.2.27</ecNumber>
    </recommendedName>
</protein>
<dbReference type="GO" id="GO:0008270">
    <property type="term" value="F:zinc ion binding"/>
    <property type="evidence" value="ECO:0007669"/>
    <property type="project" value="UniProtKB-KW"/>
</dbReference>
<dbReference type="AlphaFoldDB" id="C1EGA7"/>
<evidence type="ECO:0000256" key="11">
    <source>
        <dbReference type="ARBA" id="ARBA00022771"/>
    </source>
</evidence>
<keyword evidence="8" id="KW-0808">Transferase</keyword>
<evidence type="ECO:0000256" key="15">
    <source>
        <dbReference type="ARBA" id="ARBA00022989"/>
    </source>
</evidence>
<dbReference type="PANTHER" id="PTHR23350:SF0">
    <property type="entry name" value="PEROXISOME BIOGENESIS FACTOR 10"/>
    <property type="match status" value="1"/>
</dbReference>
<feature type="region of interest" description="Disordered" evidence="19">
    <location>
        <begin position="115"/>
        <end position="158"/>
    </location>
</feature>
<dbReference type="Pfam" id="PF13639">
    <property type="entry name" value="zf-RING_2"/>
    <property type="match status" value="1"/>
</dbReference>
<evidence type="ECO:0000313" key="21">
    <source>
        <dbReference type="EMBL" id="ACO66744.1"/>
    </source>
</evidence>
<comment type="similarity">
    <text evidence="4">Belongs to the pex2/pex10/pex12 family.</text>
</comment>
<evidence type="ECO:0000256" key="17">
    <source>
        <dbReference type="ARBA" id="ARBA00023140"/>
    </source>
</evidence>
<feature type="compositionally biased region" description="Basic and acidic residues" evidence="19">
    <location>
        <begin position="118"/>
        <end position="137"/>
    </location>
</feature>
<evidence type="ECO:0000256" key="12">
    <source>
        <dbReference type="ARBA" id="ARBA00022786"/>
    </source>
</evidence>
<dbReference type="PROSITE" id="PS50089">
    <property type="entry name" value="ZF_RING_2"/>
    <property type="match status" value="1"/>
</dbReference>
<dbReference type="Proteomes" id="UP000002009">
    <property type="component" value="Chromosome 13"/>
</dbReference>
<evidence type="ECO:0000256" key="10">
    <source>
        <dbReference type="ARBA" id="ARBA00022723"/>
    </source>
</evidence>
<proteinExistence type="inferred from homology"/>
<sequence length="395" mass="41791">MSGFPAAAQPDMIRAVQKDEVYVRMLRDAMLDTARRCFNARTVVRHQQHVGVLATLWYHGLTTGCGWQTLGEEYTDLFQCTSDGAFPGAARRWLLVLLEALTPPLMERARVHARRISTRRERERDEAYERRRRENGDARSGGRNASSDGGEDDAPSTMFNTVQNAFNTDALWDAHRLRAVLGKAAAKLARAADDAALALFHPPPAVGSTDTAGTAGGAELTDPTRGFLTRLHLAAFYARGHHYQVTKRVAGVRYVFAGHVGPEGRPAYGLLGAFLAARLAATAIGAAASAMAKKDAGGARGDGAGVASGGGFVVRGPDGDEIGGGGDAAAVVGGGGEGKKCALCLSPHEAATATPCGHVFCWDCVASWCAQKPECPLCRAPSRPQQLVRLGNMAL</sequence>